<dbReference type="Proteomes" id="UP000006882">
    <property type="component" value="Chromosome G6"/>
</dbReference>
<dbReference type="HOGENOM" id="CLU_107779_1_0_1"/>
<dbReference type="InterPro" id="IPR044839">
    <property type="entry name" value="NDR1-like"/>
</dbReference>
<dbReference type="eggNOG" id="ENOG502RZ5H">
    <property type="taxonomic scope" value="Eukaryota"/>
</dbReference>
<name>M5WLY6_PRUPE</name>
<dbReference type="PANTHER" id="PTHR31415">
    <property type="entry name" value="OS05G0367900 PROTEIN"/>
    <property type="match status" value="1"/>
</dbReference>
<evidence type="ECO:0008006" key="5">
    <source>
        <dbReference type="Google" id="ProtNLM"/>
    </source>
</evidence>
<sequence length="162" mass="18272">PDQPCCRCCFSFIFTLGLTALFMWLSLRTSKPTCKVRSLYIPALNKTLNDTTNKTLYVTLRLENGNKDKGIYYDAINLNFTLPSFYQGHQKKATKSAVGEPKELNWTAVSHATYSNGTVHFRVDLVTAVSFKIMFWRTGPELRMKSSATSATTVPQLPLYLS</sequence>
<reference evidence="3 4" key="1">
    <citation type="journal article" date="2013" name="Nat. Genet.">
        <title>The high-quality draft genome of peach (Prunus persica) identifies unique patterns of genetic diversity, domestication and genome evolution.</title>
        <authorList>
            <consortium name="International Peach Genome Initiative"/>
            <person name="Verde I."/>
            <person name="Abbott A.G."/>
            <person name="Scalabrin S."/>
            <person name="Jung S."/>
            <person name="Shu S."/>
            <person name="Marroni F."/>
            <person name="Zhebentyayeva T."/>
            <person name="Dettori M.T."/>
            <person name="Grimwood J."/>
            <person name="Cattonaro F."/>
            <person name="Zuccolo A."/>
            <person name="Rossini L."/>
            <person name="Jenkins J."/>
            <person name="Vendramin E."/>
            <person name="Meisel L.A."/>
            <person name="Decroocq V."/>
            <person name="Sosinski B."/>
            <person name="Prochnik S."/>
            <person name="Mitros T."/>
            <person name="Policriti A."/>
            <person name="Cipriani G."/>
            <person name="Dondini L."/>
            <person name="Ficklin S."/>
            <person name="Goodstein D.M."/>
            <person name="Xuan P."/>
            <person name="Del Fabbro C."/>
            <person name="Aramini V."/>
            <person name="Copetti D."/>
            <person name="Gonzalez S."/>
            <person name="Horner D.S."/>
            <person name="Falchi R."/>
            <person name="Lucas S."/>
            <person name="Mica E."/>
            <person name="Maldonado J."/>
            <person name="Lazzari B."/>
            <person name="Bielenberg D."/>
            <person name="Pirona R."/>
            <person name="Miculan M."/>
            <person name="Barakat A."/>
            <person name="Testolin R."/>
            <person name="Stella A."/>
            <person name="Tartarini S."/>
            <person name="Tonutti P."/>
            <person name="Arus P."/>
            <person name="Orellana A."/>
            <person name="Wells C."/>
            <person name="Main D."/>
            <person name="Vizzotto G."/>
            <person name="Silva H."/>
            <person name="Salamini F."/>
            <person name="Schmutz J."/>
            <person name="Morgante M."/>
            <person name="Rokhsar D.S."/>
        </authorList>
    </citation>
    <scope>NUCLEOTIDE SEQUENCE [LARGE SCALE GENOMIC DNA]</scope>
    <source>
        <strain evidence="4">cv. Nemared</strain>
    </source>
</reference>
<gene>
    <name evidence="3" type="ORF">PRUPE_6G166500</name>
</gene>
<dbReference type="PANTHER" id="PTHR31415:SF52">
    <property type="entry name" value="LATE EMBRYOGENESIS ABUNDANT (LEA) HYDROXYPROLINE-RICH GLYCOPROTEIN FAMILY-RELATED"/>
    <property type="match status" value="1"/>
</dbReference>
<dbReference type="GO" id="GO:0009506">
    <property type="term" value="C:plasmodesma"/>
    <property type="evidence" value="ECO:0000318"/>
    <property type="project" value="GO_Central"/>
</dbReference>
<organism evidence="3 4">
    <name type="scientific">Prunus persica</name>
    <name type="common">Peach</name>
    <name type="synonym">Amygdalus persica</name>
    <dbReference type="NCBI Taxonomy" id="3760"/>
    <lineage>
        <taxon>Eukaryota</taxon>
        <taxon>Viridiplantae</taxon>
        <taxon>Streptophyta</taxon>
        <taxon>Embryophyta</taxon>
        <taxon>Tracheophyta</taxon>
        <taxon>Spermatophyta</taxon>
        <taxon>Magnoliopsida</taxon>
        <taxon>eudicotyledons</taxon>
        <taxon>Gunneridae</taxon>
        <taxon>Pentapetalae</taxon>
        <taxon>rosids</taxon>
        <taxon>fabids</taxon>
        <taxon>Rosales</taxon>
        <taxon>Rosaceae</taxon>
        <taxon>Amygdaloideae</taxon>
        <taxon>Amygdaleae</taxon>
        <taxon>Prunus</taxon>
    </lineage>
</organism>
<feature type="non-terminal residue" evidence="3">
    <location>
        <position position="1"/>
    </location>
</feature>
<proteinExistence type="predicted"/>
<evidence type="ECO:0000256" key="1">
    <source>
        <dbReference type="ARBA" id="ARBA00004370"/>
    </source>
</evidence>
<comment type="subcellular location">
    <subcellularLocation>
        <location evidence="1">Membrane</location>
    </subcellularLocation>
</comment>
<evidence type="ECO:0000256" key="2">
    <source>
        <dbReference type="ARBA" id="ARBA00023136"/>
    </source>
</evidence>
<keyword evidence="2" id="KW-0472">Membrane</keyword>
<keyword evidence="4" id="KW-1185">Reference proteome</keyword>
<evidence type="ECO:0000313" key="4">
    <source>
        <dbReference type="Proteomes" id="UP000006882"/>
    </source>
</evidence>
<dbReference type="GO" id="GO:0098542">
    <property type="term" value="P:defense response to other organism"/>
    <property type="evidence" value="ECO:0007669"/>
    <property type="project" value="InterPro"/>
</dbReference>
<dbReference type="AlphaFoldDB" id="M5WLY6"/>
<dbReference type="EMBL" id="CM007656">
    <property type="protein sequence ID" value="ONI01910.1"/>
    <property type="molecule type" value="Genomic_DNA"/>
</dbReference>
<accession>M5WLY6</accession>
<protein>
    <recommendedName>
        <fullName evidence="5">Late embryogenesis abundant protein LEA-2 subgroup domain-containing protein</fullName>
    </recommendedName>
</protein>
<evidence type="ECO:0000313" key="3">
    <source>
        <dbReference type="EMBL" id="ONI01910.1"/>
    </source>
</evidence>
<dbReference type="OMA" id="GRKCCTC"/>
<dbReference type="KEGG" id="pper:18773835"/>
<dbReference type="Gramene" id="ONI01910">
    <property type="protein sequence ID" value="ONI01910"/>
    <property type="gene ID" value="PRUPE_6G166500"/>
</dbReference>
<dbReference type="STRING" id="3760.M5WLY6"/>
<dbReference type="OrthoDB" id="1914670at2759"/>
<dbReference type="GO" id="GO:0005886">
    <property type="term" value="C:plasma membrane"/>
    <property type="evidence" value="ECO:0000318"/>
    <property type="project" value="GO_Central"/>
</dbReference>